<dbReference type="Proteomes" id="UP001303473">
    <property type="component" value="Unassembled WGS sequence"/>
</dbReference>
<name>A0AAN6N1T9_9PEZI</name>
<dbReference type="AlphaFoldDB" id="A0AAN6N1T9"/>
<comment type="caution">
    <text evidence="3">The sequence shown here is derived from an EMBL/GenBank/DDBJ whole genome shotgun (WGS) entry which is preliminary data.</text>
</comment>
<evidence type="ECO:0000313" key="4">
    <source>
        <dbReference type="Proteomes" id="UP001303473"/>
    </source>
</evidence>
<dbReference type="EMBL" id="MU853902">
    <property type="protein sequence ID" value="KAK3935892.1"/>
    <property type="molecule type" value="Genomic_DNA"/>
</dbReference>
<sequence>MEKRRGPTGTMVSTAPTQFDGASAPTKRKLPSEEKHPALPKKQRIAIDLAGEQQTASPPSVQLHEPILAKLRPKYEVKTMSVMPSTSISKHVDKALEHLGRFSAWDKSVLPGVVLLYAKSGAASKLITISEVVRRRIAEGEQKWYQYNVLGETECAATQVEEKERSVIEETVLAAEGANTGKNEEEEDDGSDDDEYFETSKPTIHELAVDPPKVRHQAWMTIFLSRIPIEELKRTANVGLQTNEQHINLKARKRV</sequence>
<feature type="region of interest" description="Disordered" evidence="1">
    <location>
        <begin position="1"/>
        <end position="61"/>
    </location>
</feature>
<reference evidence="4" key="1">
    <citation type="journal article" date="2023" name="Mol. Phylogenet. Evol.">
        <title>Genome-scale phylogeny and comparative genomics of the fungal order Sordariales.</title>
        <authorList>
            <person name="Hensen N."/>
            <person name="Bonometti L."/>
            <person name="Westerberg I."/>
            <person name="Brannstrom I.O."/>
            <person name="Guillou S."/>
            <person name="Cros-Aarteil S."/>
            <person name="Calhoun S."/>
            <person name="Haridas S."/>
            <person name="Kuo A."/>
            <person name="Mondo S."/>
            <person name="Pangilinan J."/>
            <person name="Riley R."/>
            <person name="LaButti K."/>
            <person name="Andreopoulos B."/>
            <person name="Lipzen A."/>
            <person name="Chen C."/>
            <person name="Yan M."/>
            <person name="Daum C."/>
            <person name="Ng V."/>
            <person name="Clum A."/>
            <person name="Steindorff A."/>
            <person name="Ohm R.A."/>
            <person name="Martin F."/>
            <person name="Silar P."/>
            <person name="Natvig D.O."/>
            <person name="Lalanne C."/>
            <person name="Gautier V."/>
            <person name="Ament-Velasquez S.L."/>
            <person name="Kruys A."/>
            <person name="Hutchinson M.I."/>
            <person name="Powell A.J."/>
            <person name="Barry K."/>
            <person name="Miller A.N."/>
            <person name="Grigoriev I.V."/>
            <person name="Debuchy R."/>
            <person name="Gladieux P."/>
            <person name="Hiltunen Thoren M."/>
            <person name="Johannesson H."/>
        </authorList>
    </citation>
    <scope>NUCLEOTIDE SEQUENCE [LARGE SCALE GENOMIC DNA]</scope>
    <source>
        <strain evidence="4">CBS 340.73</strain>
    </source>
</reference>
<feature type="region of interest" description="Disordered" evidence="1">
    <location>
        <begin position="174"/>
        <end position="197"/>
    </location>
</feature>
<evidence type="ECO:0000313" key="3">
    <source>
        <dbReference type="EMBL" id="KAK3935892.1"/>
    </source>
</evidence>
<protein>
    <recommendedName>
        <fullName evidence="2">DNA/RNA-binding protein Alba-like domain-containing protein</fullName>
    </recommendedName>
</protein>
<feature type="compositionally biased region" description="Acidic residues" evidence="1">
    <location>
        <begin position="184"/>
        <end position="197"/>
    </location>
</feature>
<dbReference type="Pfam" id="PF01918">
    <property type="entry name" value="Alba"/>
    <property type="match status" value="1"/>
</dbReference>
<dbReference type="InterPro" id="IPR002775">
    <property type="entry name" value="DNA/RNA-bd_Alba-like"/>
</dbReference>
<evidence type="ECO:0000259" key="2">
    <source>
        <dbReference type="Pfam" id="PF01918"/>
    </source>
</evidence>
<gene>
    <name evidence="3" type="ORF">QBC46DRAFT_396395</name>
</gene>
<proteinExistence type="predicted"/>
<evidence type="ECO:0000256" key="1">
    <source>
        <dbReference type="SAM" id="MobiDB-lite"/>
    </source>
</evidence>
<keyword evidence="4" id="KW-1185">Reference proteome</keyword>
<dbReference type="GO" id="GO:0003676">
    <property type="term" value="F:nucleic acid binding"/>
    <property type="evidence" value="ECO:0007669"/>
    <property type="project" value="InterPro"/>
</dbReference>
<organism evidence="3 4">
    <name type="scientific">Diplogelasinospora grovesii</name>
    <dbReference type="NCBI Taxonomy" id="303347"/>
    <lineage>
        <taxon>Eukaryota</taxon>
        <taxon>Fungi</taxon>
        <taxon>Dikarya</taxon>
        <taxon>Ascomycota</taxon>
        <taxon>Pezizomycotina</taxon>
        <taxon>Sordariomycetes</taxon>
        <taxon>Sordariomycetidae</taxon>
        <taxon>Sordariales</taxon>
        <taxon>Diplogelasinosporaceae</taxon>
        <taxon>Diplogelasinospora</taxon>
    </lineage>
</organism>
<accession>A0AAN6N1T9</accession>
<feature type="domain" description="DNA/RNA-binding protein Alba-like" evidence="2">
    <location>
        <begin position="78"/>
        <end position="153"/>
    </location>
</feature>